<comment type="caution">
    <text evidence="1">The sequence shown here is derived from an EMBL/GenBank/DDBJ whole genome shotgun (WGS) entry which is preliminary data.</text>
</comment>
<dbReference type="EMBL" id="JBIYEW010000003">
    <property type="protein sequence ID" value="MFK4637896.1"/>
    <property type="molecule type" value="Genomic_DNA"/>
</dbReference>
<evidence type="ECO:0000313" key="1">
    <source>
        <dbReference type="EMBL" id="MFK4637896.1"/>
    </source>
</evidence>
<dbReference type="Proteomes" id="UP001620520">
    <property type="component" value="Unassembled WGS sequence"/>
</dbReference>
<keyword evidence="2" id="KW-1185">Reference proteome</keyword>
<organism evidence="1 2">
    <name type="scientific">Paenarthrobacter histidinolovorans</name>
    <dbReference type="NCBI Taxonomy" id="43664"/>
    <lineage>
        <taxon>Bacteria</taxon>
        <taxon>Bacillati</taxon>
        <taxon>Actinomycetota</taxon>
        <taxon>Actinomycetes</taxon>
        <taxon>Micrococcales</taxon>
        <taxon>Micrococcaceae</taxon>
        <taxon>Paenarthrobacter</taxon>
    </lineage>
</organism>
<protein>
    <submittedName>
        <fullName evidence="1">Uncharacterized protein</fullName>
    </submittedName>
</protein>
<evidence type="ECO:0000313" key="2">
    <source>
        <dbReference type="Proteomes" id="UP001620520"/>
    </source>
</evidence>
<reference evidence="1 2" key="1">
    <citation type="submission" date="2024-10" db="EMBL/GenBank/DDBJ databases">
        <title>Novel secondary metabolite-producing bacteria for plant disease control.</title>
        <authorList>
            <person name="Chevrette M."/>
        </authorList>
    </citation>
    <scope>NUCLEOTIDE SEQUENCE [LARGE SCALE GENOMIC DNA]</scope>
    <source>
        <strain evidence="1 2">J30 TE3557</strain>
    </source>
</reference>
<accession>A0ABW8N4S1</accession>
<gene>
    <name evidence="1" type="ORF">ABIA52_000785</name>
</gene>
<name>A0ABW8N4S1_9MICC</name>
<sequence>MAMFLENIAIFCHLGALSSARGNKKAAVSPKETLPPFVICGPELVL</sequence>
<proteinExistence type="predicted"/>